<dbReference type="InterPro" id="IPR013783">
    <property type="entry name" value="Ig-like_fold"/>
</dbReference>
<dbReference type="SMART" id="SM00060">
    <property type="entry name" value="FN3"/>
    <property type="match status" value="2"/>
</dbReference>
<evidence type="ECO:0000313" key="7">
    <source>
        <dbReference type="Proteomes" id="UP001174909"/>
    </source>
</evidence>
<dbReference type="CDD" id="cd00063">
    <property type="entry name" value="FN3"/>
    <property type="match status" value="2"/>
</dbReference>
<feature type="transmembrane region" description="Helical" evidence="3">
    <location>
        <begin position="491"/>
        <end position="518"/>
    </location>
</feature>
<name>A0AA35XM61_GEOBA</name>
<dbReference type="GO" id="GO:0016020">
    <property type="term" value="C:membrane"/>
    <property type="evidence" value="ECO:0007669"/>
    <property type="project" value="UniProtKB-SubCell"/>
</dbReference>
<dbReference type="InterPro" id="IPR003961">
    <property type="entry name" value="FN3_dom"/>
</dbReference>
<keyword evidence="3" id="KW-1133">Transmembrane helix</keyword>
<dbReference type="AlphaFoldDB" id="A0AA35XM61"/>
<accession>A0AA35XM61</accession>
<feature type="domain" description="Fibronectin type-III" evidence="5">
    <location>
        <begin position="369"/>
        <end position="470"/>
    </location>
</feature>
<protein>
    <submittedName>
        <fullName evidence="6">Protein sidekick-1</fullName>
    </submittedName>
</protein>
<dbReference type="PANTHER" id="PTHR46957:SF3">
    <property type="entry name" value="CYTOKINE RECEPTOR"/>
    <property type="match status" value="1"/>
</dbReference>
<sequence length="598" mass="64235">MQVPVLLVALLSVCSWTTLSVDGVTISLNGEPIPNNNISKRSVYDFEFVSSNGDFDRAMRCQSELSVSEVSQFTTACHVADGDSPVPCLWPDYEYIRLSNAVGGITRGWSGMRVPDEGGRRAHYLWRRWETPEEGYINCHMLDDINPVLGLYILYPITEVTAAIEVEAETSTFRVRCTSTGGRALNMAVSGPNGFNSDISTNIQAVGTRRYLGSDRYTAMTDVISSGRVGDVFQCNVTSVTSTTANVTVGAPDTPERLVVTAESASVRVSWHAVEDVERYAVTFSQVRGYYQQGQCNRTDSHTATLTVSAPSTTASIAVGGDVGSTVTDELRAYTTYEVTVKAVSDVRGTSRPSETKRVLTPQTSAGEAPGDVRAEAESSTEISVQWSGLSNCRLVNGRITKYRVQYETCSTTETRDYTLGDSENWNSGGRVTLTGLSPFTNYSISVAAVNENGDVGLYSDPSTVLTLQASITCTIIATSDSCIQSDSSALVAYLGGVLGVVIVTAIVVQAMVIVFFIRKLQRAKASTNTTGVEMPTLSGNKYLGSEQFQTSSNEAYNVVRGTGSTAEGEYEVIRDLPPSTSSQPTTAAAGDSLYESV</sequence>
<evidence type="ECO:0000256" key="2">
    <source>
        <dbReference type="SAM" id="MobiDB-lite"/>
    </source>
</evidence>
<keyword evidence="4" id="KW-0732">Signal</keyword>
<dbReference type="PROSITE" id="PS50853">
    <property type="entry name" value="FN3"/>
    <property type="match status" value="2"/>
</dbReference>
<gene>
    <name evidence="6" type="ORF">GBAR_LOCUS31375</name>
</gene>
<dbReference type="InterPro" id="IPR050713">
    <property type="entry name" value="RTP_Phos/Ushers"/>
</dbReference>
<feature type="chain" id="PRO_5041324938" evidence="4">
    <location>
        <begin position="21"/>
        <end position="598"/>
    </location>
</feature>
<proteinExistence type="predicted"/>
<keyword evidence="1" id="KW-0677">Repeat</keyword>
<evidence type="ECO:0000256" key="3">
    <source>
        <dbReference type="SAM" id="Phobius"/>
    </source>
</evidence>
<feature type="region of interest" description="Disordered" evidence="2">
    <location>
        <begin position="576"/>
        <end position="598"/>
    </location>
</feature>
<dbReference type="PANTHER" id="PTHR46957">
    <property type="entry name" value="CYTOKINE RECEPTOR"/>
    <property type="match status" value="1"/>
</dbReference>
<feature type="domain" description="Fibronectin type-III" evidence="5">
    <location>
        <begin position="251"/>
        <end position="364"/>
    </location>
</feature>
<keyword evidence="3" id="KW-0472">Membrane</keyword>
<comment type="caution">
    <text evidence="6">The sequence shown here is derived from an EMBL/GenBank/DDBJ whole genome shotgun (WGS) entry which is preliminary data.</text>
</comment>
<dbReference type="Gene3D" id="2.60.40.10">
    <property type="entry name" value="Immunoglobulins"/>
    <property type="match status" value="2"/>
</dbReference>
<evidence type="ECO:0000256" key="1">
    <source>
        <dbReference type="ARBA" id="ARBA00022737"/>
    </source>
</evidence>
<feature type="region of interest" description="Disordered" evidence="2">
    <location>
        <begin position="346"/>
        <end position="370"/>
    </location>
</feature>
<evidence type="ECO:0000259" key="5">
    <source>
        <dbReference type="PROSITE" id="PS50853"/>
    </source>
</evidence>
<dbReference type="EMBL" id="CASHTH010004455">
    <property type="protein sequence ID" value="CAI8057565.1"/>
    <property type="molecule type" value="Genomic_DNA"/>
</dbReference>
<organism evidence="6 7">
    <name type="scientific">Geodia barretti</name>
    <name type="common">Barrett's horny sponge</name>
    <dbReference type="NCBI Taxonomy" id="519541"/>
    <lineage>
        <taxon>Eukaryota</taxon>
        <taxon>Metazoa</taxon>
        <taxon>Porifera</taxon>
        <taxon>Demospongiae</taxon>
        <taxon>Heteroscleromorpha</taxon>
        <taxon>Tetractinellida</taxon>
        <taxon>Astrophorina</taxon>
        <taxon>Geodiidae</taxon>
        <taxon>Geodia</taxon>
    </lineage>
</organism>
<dbReference type="Proteomes" id="UP001174909">
    <property type="component" value="Unassembled WGS sequence"/>
</dbReference>
<evidence type="ECO:0000313" key="6">
    <source>
        <dbReference type="EMBL" id="CAI8057565.1"/>
    </source>
</evidence>
<feature type="signal peptide" evidence="4">
    <location>
        <begin position="1"/>
        <end position="20"/>
    </location>
</feature>
<dbReference type="SUPFAM" id="SSF49265">
    <property type="entry name" value="Fibronectin type III"/>
    <property type="match status" value="1"/>
</dbReference>
<dbReference type="InterPro" id="IPR036116">
    <property type="entry name" value="FN3_sf"/>
</dbReference>
<evidence type="ECO:0000256" key="4">
    <source>
        <dbReference type="SAM" id="SignalP"/>
    </source>
</evidence>
<keyword evidence="7" id="KW-1185">Reference proteome</keyword>
<dbReference type="FunFam" id="2.60.40.10:FF:000028">
    <property type="entry name" value="Neuronal cell adhesion molecule"/>
    <property type="match status" value="1"/>
</dbReference>
<keyword evidence="3" id="KW-0812">Transmembrane</keyword>
<reference evidence="6" key="1">
    <citation type="submission" date="2023-03" db="EMBL/GenBank/DDBJ databases">
        <authorList>
            <person name="Steffen K."/>
            <person name="Cardenas P."/>
        </authorList>
    </citation>
    <scope>NUCLEOTIDE SEQUENCE</scope>
</reference>
<dbReference type="Pfam" id="PF00041">
    <property type="entry name" value="fn3"/>
    <property type="match status" value="2"/>
</dbReference>